<keyword evidence="1" id="KW-1133">Transmembrane helix</keyword>
<dbReference type="Pfam" id="PF12146">
    <property type="entry name" value="Hydrolase_4"/>
    <property type="match status" value="1"/>
</dbReference>
<gene>
    <name evidence="3" type="ORF">JOC83_002645</name>
</gene>
<comment type="caution">
    <text evidence="3">The sequence shown here is derived from an EMBL/GenBank/DDBJ whole genome shotgun (WGS) entry which is preliminary data.</text>
</comment>
<dbReference type="GO" id="GO:0004177">
    <property type="term" value="F:aminopeptidase activity"/>
    <property type="evidence" value="ECO:0007669"/>
    <property type="project" value="UniProtKB-KW"/>
</dbReference>
<protein>
    <submittedName>
        <fullName evidence="3">Dipeptidyl aminopeptidase/acylaminoacyl peptidase</fullName>
    </submittedName>
</protein>
<organism evidence="3 4">
    <name type="scientific">Priestia iocasae</name>
    <dbReference type="NCBI Taxonomy" id="2291674"/>
    <lineage>
        <taxon>Bacteria</taxon>
        <taxon>Bacillati</taxon>
        <taxon>Bacillota</taxon>
        <taxon>Bacilli</taxon>
        <taxon>Bacillales</taxon>
        <taxon>Bacillaceae</taxon>
        <taxon>Priestia</taxon>
    </lineage>
</organism>
<evidence type="ECO:0000313" key="4">
    <source>
        <dbReference type="Proteomes" id="UP000809829"/>
    </source>
</evidence>
<reference evidence="3 4" key="1">
    <citation type="submission" date="2021-01" db="EMBL/GenBank/DDBJ databases">
        <title>Genomic Encyclopedia of Type Strains, Phase IV (KMG-IV): sequencing the most valuable type-strain genomes for metagenomic binning, comparative biology and taxonomic classification.</title>
        <authorList>
            <person name="Goeker M."/>
        </authorList>
    </citation>
    <scope>NUCLEOTIDE SEQUENCE [LARGE SCALE GENOMIC DNA]</scope>
    <source>
        <strain evidence="3 4">DSM 104297</strain>
    </source>
</reference>
<feature type="domain" description="Serine aminopeptidase S33" evidence="2">
    <location>
        <begin position="86"/>
        <end position="201"/>
    </location>
</feature>
<sequence length="309" mass="34224">MKTEIQHVPVHQKRKGLWIGIVSIIMIAVIVCIALSIYVGVSLTKIDRTPITETPADYGMIYRDEQFLSADGETQLKGWIIEPEGEAKATIIMAHGYHGNRQEIASGFLPLSQDLTQQGYRIVTFDFRNSGESEGTMTTVGVMEQLDLLGVIKAVNDETSEPIVLYGISMGGATSLLAASQSEDVQAVIADSPFSDLTSYLQENLPVWTNLPSFPFTPLILGVVPIIANLNPDDASPIEAVQHLKNIPIFFIHGDGDKTIPYTESEKMVKVSPTTFKFWVPERSGHVQGYRDYREEYVEKVTSFIEEAL</sequence>
<dbReference type="PANTHER" id="PTHR43358:SF4">
    <property type="entry name" value="ALPHA_BETA HYDROLASE FOLD-1 DOMAIN-CONTAINING PROTEIN"/>
    <property type="match status" value="1"/>
</dbReference>
<dbReference type="EMBL" id="JAFBFC010000004">
    <property type="protein sequence ID" value="MBM7703796.1"/>
    <property type="molecule type" value="Genomic_DNA"/>
</dbReference>
<dbReference type="SUPFAM" id="SSF53474">
    <property type="entry name" value="alpha/beta-Hydrolases"/>
    <property type="match status" value="1"/>
</dbReference>
<feature type="transmembrane region" description="Helical" evidence="1">
    <location>
        <begin position="16"/>
        <end position="41"/>
    </location>
</feature>
<keyword evidence="3" id="KW-0645">Protease</keyword>
<evidence type="ECO:0000313" key="3">
    <source>
        <dbReference type="EMBL" id="MBM7703796.1"/>
    </source>
</evidence>
<dbReference type="RefSeq" id="WP_239583504.1">
    <property type="nucleotide sequence ID" value="NZ_JAFBFC010000004.1"/>
</dbReference>
<keyword evidence="3" id="KW-0031">Aminopeptidase</keyword>
<keyword evidence="3" id="KW-0378">Hydrolase</keyword>
<dbReference type="Proteomes" id="UP000809829">
    <property type="component" value="Unassembled WGS sequence"/>
</dbReference>
<evidence type="ECO:0000256" key="1">
    <source>
        <dbReference type="SAM" id="Phobius"/>
    </source>
</evidence>
<keyword evidence="1" id="KW-0472">Membrane</keyword>
<accession>A0ABS2QWD3</accession>
<dbReference type="InterPro" id="IPR022742">
    <property type="entry name" value="Hydrolase_4"/>
</dbReference>
<keyword evidence="4" id="KW-1185">Reference proteome</keyword>
<evidence type="ECO:0000259" key="2">
    <source>
        <dbReference type="Pfam" id="PF12146"/>
    </source>
</evidence>
<dbReference type="Gene3D" id="3.40.50.1820">
    <property type="entry name" value="alpha/beta hydrolase"/>
    <property type="match status" value="1"/>
</dbReference>
<dbReference type="PANTHER" id="PTHR43358">
    <property type="entry name" value="ALPHA/BETA-HYDROLASE"/>
    <property type="match status" value="1"/>
</dbReference>
<dbReference type="InterPro" id="IPR052920">
    <property type="entry name" value="DNA-binding_regulatory"/>
</dbReference>
<keyword evidence="1" id="KW-0812">Transmembrane</keyword>
<proteinExistence type="predicted"/>
<name>A0ABS2QWD3_9BACI</name>
<dbReference type="InterPro" id="IPR029058">
    <property type="entry name" value="AB_hydrolase_fold"/>
</dbReference>